<evidence type="ECO:0000259" key="9">
    <source>
        <dbReference type="PROSITE" id="PS51186"/>
    </source>
</evidence>
<reference evidence="10 11" key="1">
    <citation type="submission" date="2018-11" db="EMBL/GenBank/DDBJ databases">
        <title>The draft genome sequence of Amphritea opalescens ANRC-JH13T.</title>
        <authorList>
            <person name="Fang Z."/>
            <person name="Zhang Y."/>
            <person name="Han X."/>
        </authorList>
    </citation>
    <scope>NUCLEOTIDE SEQUENCE [LARGE SCALE GENOMIC DNA]</scope>
    <source>
        <strain evidence="10 11">ANRC-JH13</strain>
    </source>
</reference>
<dbReference type="PROSITE" id="PS51186">
    <property type="entry name" value="GNAT"/>
    <property type="match status" value="1"/>
</dbReference>
<feature type="domain" description="N-acetyltransferase" evidence="9">
    <location>
        <begin position="6"/>
        <end position="154"/>
    </location>
</feature>
<evidence type="ECO:0000256" key="3">
    <source>
        <dbReference type="ARBA" id="ARBA00012355"/>
    </source>
</evidence>
<organism evidence="10 11">
    <name type="scientific">Amphritea opalescens</name>
    <dbReference type="NCBI Taxonomy" id="2490544"/>
    <lineage>
        <taxon>Bacteria</taxon>
        <taxon>Pseudomonadati</taxon>
        <taxon>Pseudomonadota</taxon>
        <taxon>Gammaproteobacteria</taxon>
        <taxon>Oceanospirillales</taxon>
        <taxon>Oceanospirillaceae</taxon>
        <taxon>Amphritea</taxon>
    </lineage>
</organism>
<evidence type="ECO:0000256" key="8">
    <source>
        <dbReference type="RuleBase" id="RU365045"/>
    </source>
</evidence>
<keyword evidence="11" id="KW-1185">Reference proteome</keyword>
<dbReference type="NCBIfam" id="TIGR02406">
    <property type="entry name" value="ectoine_EctA"/>
    <property type="match status" value="1"/>
</dbReference>
<dbReference type="Pfam" id="PF00583">
    <property type="entry name" value="Acetyltransf_1"/>
    <property type="match status" value="1"/>
</dbReference>
<evidence type="ECO:0000313" key="10">
    <source>
        <dbReference type="EMBL" id="RTE66294.1"/>
    </source>
</evidence>
<evidence type="ECO:0000313" key="11">
    <source>
        <dbReference type="Proteomes" id="UP000283087"/>
    </source>
</evidence>
<comment type="similarity">
    <text evidence="2 8">Belongs to the acetyltransferase family. EctA subfamily.</text>
</comment>
<evidence type="ECO:0000256" key="2">
    <source>
        <dbReference type="ARBA" id="ARBA00010712"/>
    </source>
</evidence>
<name>A0A430KSI0_9GAMM</name>
<keyword evidence="5 8" id="KW-0808">Transferase</keyword>
<dbReference type="Gene3D" id="3.40.630.30">
    <property type="match status" value="1"/>
</dbReference>
<dbReference type="RefSeq" id="WP_126157892.1">
    <property type="nucleotide sequence ID" value="NZ_RQXW01000005.1"/>
</dbReference>
<evidence type="ECO:0000256" key="4">
    <source>
        <dbReference type="ARBA" id="ARBA00017935"/>
    </source>
</evidence>
<evidence type="ECO:0000256" key="1">
    <source>
        <dbReference type="ARBA" id="ARBA00004978"/>
    </source>
</evidence>
<dbReference type="InterPro" id="IPR000182">
    <property type="entry name" value="GNAT_dom"/>
</dbReference>
<accession>A0A430KSI0</accession>
<gene>
    <name evidence="8 10" type="primary">ectA</name>
    <name evidence="10" type="ORF">EH243_06770</name>
</gene>
<dbReference type="InterPro" id="IPR012772">
    <property type="entry name" value="Ectoine_EctA"/>
</dbReference>
<dbReference type="Proteomes" id="UP000283087">
    <property type="component" value="Unassembled WGS sequence"/>
</dbReference>
<dbReference type="CDD" id="cd04301">
    <property type="entry name" value="NAT_SF"/>
    <property type="match status" value="1"/>
</dbReference>
<evidence type="ECO:0000256" key="6">
    <source>
        <dbReference type="ARBA" id="ARBA00023315"/>
    </source>
</evidence>
<evidence type="ECO:0000256" key="7">
    <source>
        <dbReference type="ARBA" id="ARBA00048924"/>
    </source>
</evidence>
<dbReference type="UniPathway" id="UPA00067">
    <property type="reaction ID" value="UER00122"/>
</dbReference>
<keyword evidence="6 8" id="KW-0012">Acyltransferase</keyword>
<dbReference type="EMBL" id="RQXW01000005">
    <property type="protein sequence ID" value="RTE66294.1"/>
    <property type="molecule type" value="Genomic_DNA"/>
</dbReference>
<dbReference type="SUPFAM" id="SSF55729">
    <property type="entry name" value="Acyl-CoA N-acyltransferases (Nat)"/>
    <property type="match status" value="1"/>
</dbReference>
<dbReference type="InterPro" id="IPR016181">
    <property type="entry name" value="Acyl_CoA_acyltransferase"/>
</dbReference>
<protein>
    <recommendedName>
        <fullName evidence="4 8">L-2,4-diaminobutyric acid acetyltransferase</fullName>
        <shortName evidence="8">DABA acetyltransferase</shortName>
        <ecNumber evidence="3 8">2.3.1.178</ecNumber>
    </recommendedName>
</protein>
<dbReference type="EC" id="2.3.1.178" evidence="3 8"/>
<comment type="function">
    <text evidence="8">Catalyzes the acetylation of L-2,4-diaminobutyrate (DABA) to gamma-N-acetyl-alpha,gamma-diaminobutyric acid (ADABA) with acetyl coenzyme A.</text>
</comment>
<dbReference type="GO" id="GO:0019491">
    <property type="term" value="P:ectoine biosynthetic process"/>
    <property type="evidence" value="ECO:0007669"/>
    <property type="project" value="UniProtKB-UniPathway"/>
</dbReference>
<comment type="pathway">
    <text evidence="1 8">Amine and polyamine biosynthesis; ectoine biosynthesis; L-ectoine from L-aspartate 4-semialdehyde: step 2/3.</text>
</comment>
<dbReference type="AlphaFoldDB" id="A0A430KSI0"/>
<comment type="catalytic activity">
    <reaction evidence="7 8">
        <text>L-2,4-diaminobutanoate + acetyl-CoA = (2S)-4-acetamido-2-aminobutanoate + CoA + H(+)</text>
        <dbReference type="Rhea" id="RHEA:16901"/>
        <dbReference type="ChEBI" id="CHEBI:15378"/>
        <dbReference type="ChEBI" id="CHEBI:57287"/>
        <dbReference type="ChEBI" id="CHEBI:57288"/>
        <dbReference type="ChEBI" id="CHEBI:58761"/>
        <dbReference type="ChEBI" id="CHEBI:58929"/>
        <dbReference type="EC" id="2.3.1.178"/>
    </reaction>
</comment>
<evidence type="ECO:0000256" key="5">
    <source>
        <dbReference type="ARBA" id="ARBA00022679"/>
    </source>
</evidence>
<dbReference type="GO" id="GO:0033816">
    <property type="term" value="F:diaminobutyrate acetyltransferase activity"/>
    <property type="evidence" value="ECO:0007669"/>
    <property type="project" value="UniProtKB-EC"/>
</dbReference>
<comment type="caution">
    <text evidence="10">The sequence shown here is derived from an EMBL/GenBank/DDBJ whole genome shotgun (WGS) entry which is preliminary data.</text>
</comment>
<sequence>MDIASVVLRKPEAEDGFFVNKLISEIPELDSNSCYCNLLQCSHFSDTSVLAEIEGEVVGFISGYRKPNDSDVLFVWQVAVAQKARGMGLASKMLQQLLQRKVPSPVSHIETTITDDNEASWALFNRLARDANATLVRSLIFDRCDHFNEQHDSEFLARIGPFLP</sequence>
<dbReference type="OrthoDB" id="2436196at2"/>
<proteinExistence type="inferred from homology"/>